<keyword evidence="2" id="KW-1185">Reference proteome</keyword>
<reference evidence="1 2" key="1">
    <citation type="submission" date="2022-05" db="EMBL/GenBank/DDBJ databases">
        <authorList>
            <consortium name="Genoscope - CEA"/>
            <person name="William W."/>
        </authorList>
    </citation>
    <scope>NUCLEOTIDE SEQUENCE [LARGE SCALE GENOMIC DNA]</scope>
</reference>
<gene>
    <name evidence="1" type="ORF">PEVE_00043954</name>
</gene>
<dbReference type="Gene3D" id="3.60.10.10">
    <property type="entry name" value="Endonuclease/exonuclease/phosphatase"/>
    <property type="match status" value="1"/>
</dbReference>
<accession>A0ABN8PR75</accession>
<evidence type="ECO:0000313" key="1">
    <source>
        <dbReference type="EMBL" id="CAH3146475.1"/>
    </source>
</evidence>
<evidence type="ECO:0000313" key="2">
    <source>
        <dbReference type="Proteomes" id="UP001159427"/>
    </source>
</evidence>
<dbReference type="PANTHER" id="PTHR33395">
    <property type="entry name" value="TRANSCRIPTASE, PUTATIVE-RELATED-RELATED"/>
    <property type="match status" value="1"/>
</dbReference>
<dbReference type="EMBL" id="CALNXI010000911">
    <property type="protein sequence ID" value="CAH3146475.1"/>
    <property type="molecule type" value="Genomic_DNA"/>
</dbReference>
<organism evidence="1 2">
    <name type="scientific">Porites evermanni</name>
    <dbReference type="NCBI Taxonomy" id="104178"/>
    <lineage>
        <taxon>Eukaryota</taxon>
        <taxon>Metazoa</taxon>
        <taxon>Cnidaria</taxon>
        <taxon>Anthozoa</taxon>
        <taxon>Hexacorallia</taxon>
        <taxon>Scleractinia</taxon>
        <taxon>Fungiina</taxon>
        <taxon>Poritidae</taxon>
        <taxon>Porites</taxon>
    </lineage>
</organism>
<evidence type="ECO:0008006" key="3">
    <source>
        <dbReference type="Google" id="ProtNLM"/>
    </source>
</evidence>
<comment type="caution">
    <text evidence="1">The sequence shown here is derived from an EMBL/GenBank/DDBJ whole genome shotgun (WGS) entry which is preliminary data.</text>
</comment>
<dbReference type="PANTHER" id="PTHR33395:SF22">
    <property type="entry name" value="REVERSE TRANSCRIPTASE DOMAIN-CONTAINING PROTEIN"/>
    <property type="match status" value="1"/>
</dbReference>
<dbReference type="Proteomes" id="UP001159427">
    <property type="component" value="Unassembled WGS sequence"/>
</dbReference>
<sequence length="136" mass="15753">MLHNRSNYHISSNLTNIFDIYGLSQMISEPTRITSTSRTLIDLCITNSPEKIVNSDVVHLGISDHSLVFMTIKIRYERIGTHRTIETRDYKKIDSDKFLNDLVQQPWDLISLEPNPTAMWDHGKPCSWKLSINMPH</sequence>
<name>A0ABN8PR75_9CNID</name>
<dbReference type="InterPro" id="IPR036691">
    <property type="entry name" value="Endo/exonu/phosph_ase_sf"/>
</dbReference>
<protein>
    <recommendedName>
        <fullName evidence="3">Endonuclease/exonuclease/phosphatase domain-containing protein</fullName>
    </recommendedName>
</protein>
<proteinExistence type="predicted"/>